<keyword evidence="1" id="KW-1133">Transmembrane helix</keyword>
<dbReference type="EMBL" id="BMMU01000009">
    <property type="protein sequence ID" value="GGJ34185.1"/>
    <property type="molecule type" value="Genomic_DNA"/>
</dbReference>
<feature type="transmembrane region" description="Helical" evidence="1">
    <location>
        <begin position="20"/>
        <end position="38"/>
    </location>
</feature>
<proteinExistence type="predicted"/>
<evidence type="ECO:0000313" key="3">
    <source>
        <dbReference type="Proteomes" id="UP000625682"/>
    </source>
</evidence>
<keyword evidence="1" id="KW-0472">Membrane</keyword>
<keyword evidence="3" id="KW-1185">Reference proteome</keyword>
<evidence type="ECO:0000313" key="2">
    <source>
        <dbReference type="EMBL" id="GGJ34185.1"/>
    </source>
</evidence>
<dbReference type="Proteomes" id="UP000625682">
    <property type="component" value="Unassembled WGS sequence"/>
</dbReference>
<reference evidence="2" key="2">
    <citation type="submission" date="2020-09" db="EMBL/GenBank/DDBJ databases">
        <authorList>
            <person name="Sun Q."/>
            <person name="Zhou Y."/>
        </authorList>
    </citation>
    <scope>NUCLEOTIDE SEQUENCE</scope>
    <source>
        <strain evidence="2">CGMCC 4.7272</strain>
    </source>
</reference>
<comment type="caution">
    <text evidence="2">The sequence shown here is derived from an EMBL/GenBank/DDBJ whole genome shotgun (WGS) entry which is preliminary data.</text>
</comment>
<evidence type="ECO:0000256" key="1">
    <source>
        <dbReference type="SAM" id="Phobius"/>
    </source>
</evidence>
<dbReference type="PROSITE" id="PS51257">
    <property type="entry name" value="PROKAR_LIPOPROTEIN"/>
    <property type="match status" value="1"/>
</dbReference>
<feature type="transmembrane region" description="Helical" evidence="1">
    <location>
        <begin position="50"/>
        <end position="70"/>
    </location>
</feature>
<dbReference type="AlphaFoldDB" id="A0A917KYH5"/>
<reference evidence="2" key="1">
    <citation type="journal article" date="2014" name="Int. J. Syst. Evol. Microbiol.">
        <title>Complete genome sequence of Corynebacterium casei LMG S-19264T (=DSM 44701T), isolated from a smear-ripened cheese.</title>
        <authorList>
            <consortium name="US DOE Joint Genome Institute (JGI-PGF)"/>
            <person name="Walter F."/>
            <person name="Albersmeier A."/>
            <person name="Kalinowski J."/>
            <person name="Ruckert C."/>
        </authorList>
    </citation>
    <scope>NUCLEOTIDE SEQUENCE</scope>
    <source>
        <strain evidence="2">CGMCC 4.7272</strain>
    </source>
</reference>
<keyword evidence="1" id="KW-0812">Transmembrane</keyword>
<protein>
    <recommendedName>
        <fullName evidence="4">Lipoprotein</fullName>
    </recommendedName>
</protein>
<sequence>MPMRYDGYNTPKPVKLRQWVIGVAAQIFGACWAVVFYTGSNSDGYQAGNWALVFCVPAAGVPLLYLVGLLQARRDYNRFNKAYAASGYGAPTVPKCEGCRTNPCSWNTQTSEWMDTCAGCRGPEYDNSHMIG</sequence>
<gene>
    <name evidence="2" type="ORF">GCM10012282_33630</name>
</gene>
<accession>A0A917KYH5</accession>
<organism evidence="2 3">
    <name type="scientific">Streptomyces lacrimifluminis</name>
    <dbReference type="NCBI Taxonomy" id="1500077"/>
    <lineage>
        <taxon>Bacteria</taxon>
        <taxon>Bacillati</taxon>
        <taxon>Actinomycetota</taxon>
        <taxon>Actinomycetes</taxon>
        <taxon>Kitasatosporales</taxon>
        <taxon>Streptomycetaceae</taxon>
        <taxon>Streptomyces</taxon>
    </lineage>
</organism>
<name>A0A917KYH5_9ACTN</name>
<evidence type="ECO:0008006" key="4">
    <source>
        <dbReference type="Google" id="ProtNLM"/>
    </source>
</evidence>